<proteinExistence type="inferred from homology"/>
<evidence type="ECO:0000256" key="1">
    <source>
        <dbReference type="ARBA" id="ARBA00004141"/>
    </source>
</evidence>
<dbReference type="InterPro" id="IPR006977">
    <property type="entry name" value="Yip1_dom"/>
</dbReference>
<dbReference type="PANTHER" id="PTHR12822:SF2">
    <property type="entry name" value="PROTEIN YIPF"/>
    <property type="match status" value="1"/>
</dbReference>
<evidence type="ECO:0000256" key="2">
    <source>
        <dbReference type="ARBA" id="ARBA00010596"/>
    </source>
</evidence>
<dbReference type="InterPro" id="IPR039765">
    <property type="entry name" value="Yip5/YIPF1/YIPF2"/>
</dbReference>
<keyword evidence="4 6" id="KW-1133">Transmembrane helix</keyword>
<feature type="domain" description="Yip1" evidence="8">
    <location>
        <begin position="87"/>
        <end position="250"/>
    </location>
</feature>
<dbReference type="GeneID" id="108079778"/>
<evidence type="ECO:0000313" key="10">
    <source>
        <dbReference type="RefSeq" id="XP_070141509.1"/>
    </source>
</evidence>
<evidence type="ECO:0000256" key="4">
    <source>
        <dbReference type="ARBA" id="ARBA00022989"/>
    </source>
</evidence>
<feature type="transmembrane region" description="Helical" evidence="6">
    <location>
        <begin position="233"/>
        <end position="257"/>
    </location>
</feature>
<evidence type="ECO:0000313" key="9">
    <source>
        <dbReference type="Proteomes" id="UP001652661"/>
    </source>
</evidence>
<comment type="subcellular location">
    <subcellularLocation>
        <location evidence="6">Golgi apparatus membrane</location>
        <topology evidence="6">Multi-pass membrane protein</topology>
    </subcellularLocation>
    <subcellularLocation>
        <location evidence="1">Membrane</location>
        <topology evidence="1">Multi-pass membrane protein</topology>
    </subcellularLocation>
</comment>
<name>A0ABM4GFM9_DROKI</name>
<accession>A0ABM4GFM9</accession>
<feature type="transmembrane region" description="Helical" evidence="6">
    <location>
        <begin position="176"/>
        <end position="195"/>
    </location>
</feature>
<keyword evidence="5 6" id="KW-0472">Membrane</keyword>
<protein>
    <recommendedName>
        <fullName evidence="6">Protein YIPF</fullName>
    </recommendedName>
</protein>
<reference evidence="10" key="1">
    <citation type="submission" date="2025-08" db="UniProtKB">
        <authorList>
            <consortium name="RefSeq"/>
        </authorList>
    </citation>
    <scope>IDENTIFICATION</scope>
    <source>
        <strain evidence="10">14028-0561.14</strain>
        <tissue evidence="10">Whole fly</tissue>
    </source>
</reference>
<feature type="region of interest" description="Disordered" evidence="7">
    <location>
        <begin position="1"/>
        <end position="29"/>
    </location>
</feature>
<dbReference type="PANTHER" id="PTHR12822">
    <property type="entry name" value="PROTEIN YIPF"/>
    <property type="match status" value="1"/>
</dbReference>
<organism evidence="9 10">
    <name type="scientific">Drosophila kikkawai</name>
    <name type="common">Fruit fly</name>
    <dbReference type="NCBI Taxonomy" id="30033"/>
    <lineage>
        <taxon>Eukaryota</taxon>
        <taxon>Metazoa</taxon>
        <taxon>Ecdysozoa</taxon>
        <taxon>Arthropoda</taxon>
        <taxon>Hexapoda</taxon>
        <taxon>Insecta</taxon>
        <taxon>Pterygota</taxon>
        <taxon>Neoptera</taxon>
        <taxon>Endopterygota</taxon>
        <taxon>Diptera</taxon>
        <taxon>Brachycera</taxon>
        <taxon>Muscomorpha</taxon>
        <taxon>Ephydroidea</taxon>
        <taxon>Drosophilidae</taxon>
        <taxon>Drosophila</taxon>
        <taxon>Sophophora</taxon>
    </lineage>
</organism>
<keyword evidence="3 6" id="KW-0812">Transmembrane</keyword>
<keyword evidence="9" id="KW-1185">Reference proteome</keyword>
<gene>
    <name evidence="10" type="primary">LOC108079778</name>
</gene>
<sequence length="313" mass="35404">METLSSDNSVELPAQIEVNSPSQQTPEEPIESGIEAVPEGAGKAQHSLLTLEYYQQFFKVDTFMVLRRIRNSMIPKLASGNYLRMDIDQNPDLYGPFWLSITLIFSIAISSNIASYRHYAGNDYHWHYNFQLVSNAATCVFIYAIVLPVVLWALFKDSLKPVLYEELDSASYTPTLLSLICIYGYSLAIYIPVSILCVIEIALIQWLLVIIAALLTGFVLIDVMKPALRNSKYAIFLIIGILSVQFILSAGFLMYFYQDSLVTGTRFLQQVPCYQSPLKTSPRQSLGIKDCRSMWIWGKHFANVFISQTLITC</sequence>
<dbReference type="Proteomes" id="UP001652661">
    <property type="component" value="Chromosome 3L"/>
</dbReference>
<dbReference type="Pfam" id="PF04893">
    <property type="entry name" value="Yip1"/>
    <property type="match status" value="1"/>
</dbReference>
<feature type="transmembrane region" description="Helical" evidence="6">
    <location>
        <begin position="133"/>
        <end position="155"/>
    </location>
</feature>
<evidence type="ECO:0000259" key="8">
    <source>
        <dbReference type="Pfam" id="PF04893"/>
    </source>
</evidence>
<comment type="similarity">
    <text evidence="2 6">Belongs to the YIP1 family.</text>
</comment>
<evidence type="ECO:0000256" key="7">
    <source>
        <dbReference type="SAM" id="MobiDB-lite"/>
    </source>
</evidence>
<feature type="compositionally biased region" description="Polar residues" evidence="7">
    <location>
        <begin position="17"/>
        <end position="26"/>
    </location>
</feature>
<dbReference type="RefSeq" id="XP_070141509.1">
    <property type="nucleotide sequence ID" value="XM_070285408.1"/>
</dbReference>
<evidence type="ECO:0000256" key="5">
    <source>
        <dbReference type="ARBA" id="ARBA00023136"/>
    </source>
</evidence>
<feature type="transmembrane region" description="Helical" evidence="6">
    <location>
        <begin position="201"/>
        <end position="221"/>
    </location>
</feature>
<evidence type="ECO:0000256" key="3">
    <source>
        <dbReference type="ARBA" id="ARBA00022692"/>
    </source>
</evidence>
<evidence type="ECO:0000256" key="6">
    <source>
        <dbReference type="RuleBase" id="RU361264"/>
    </source>
</evidence>
<feature type="transmembrane region" description="Helical" evidence="6">
    <location>
        <begin position="93"/>
        <end position="113"/>
    </location>
</feature>